<dbReference type="Proteomes" id="UP001212326">
    <property type="component" value="Chromosome"/>
</dbReference>
<accession>A0ABY7NXA2</accession>
<evidence type="ECO:0000313" key="2">
    <source>
        <dbReference type="Proteomes" id="UP001212326"/>
    </source>
</evidence>
<keyword evidence="2" id="KW-1185">Reference proteome</keyword>
<organism evidence="1 2">
    <name type="scientific">Streptomyces camelliae</name>
    <dbReference type="NCBI Taxonomy" id="3004093"/>
    <lineage>
        <taxon>Bacteria</taxon>
        <taxon>Bacillati</taxon>
        <taxon>Actinomycetota</taxon>
        <taxon>Actinomycetes</taxon>
        <taxon>Kitasatosporales</taxon>
        <taxon>Streptomycetaceae</taxon>
        <taxon>Streptomyces</taxon>
    </lineage>
</organism>
<gene>
    <name evidence="1" type="ORF">O1G22_02055</name>
</gene>
<proteinExistence type="predicted"/>
<evidence type="ECO:0000313" key="1">
    <source>
        <dbReference type="EMBL" id="WBO61723.1"/>
    </source>
</evidence>
<protein>
    <recommendedName>
        <fullName evidence="3">Transposase</fullName>
    </recommendedName>
</protein>
<reference evidence="1 2" key="1">
    <citation type="submission" date="2022-12" db="EMBL/GenBank/DDBJ databases">
        <authorList>
            <person name="Mo P."/>
        </authorList>
    </citation>
    <scope>NUCLEOTIDE SEQUENCE [LARGE SCALE GENOMIC DNA]</scope>
    <source>
        <strain evidence="1 2">HUAS 2-6</strain>
    </source>
</reference>
<name>A0ABY7NXA2_9ACTN</name>
<sequence>MTPNAIYGYFATRADSDFQWSDCDSALLDEVRPALPGLPLPPLRSLWGTCTAW</sequence>
<dbReference type="RefSeq" id="WP_270079679.1">
    <property type="nucleotide sequence ID" value="NZ_CP115300.1"/>
</dbReference>
<evidence type="ECO:0008006" key="3">
    <source>
        <dbReference type="Google" id="ProtNLM"/>
    </source>
</evidence>
<dbReference type="EMBL" id="CP115300">
    <property type="protein sequence ID" value="WBO61723.1"/>
    <property type="molecule type" value="Genomic_DNA"/>
</dbReference>